<evidence type="ECO:0000259" key="2">
    <source>
        <dbReference type="Pfam" id="PF03372"/>
    </source>
</evidence>
<dbReference type="GO" id="GO:0003824">
    <property type="term" value="F:catalytic activity"/>
    <property type="evidence" value="ECO:0007669"/>
    <property type="project" value="InterPro"/>
</dbReference>
<feature type="domain" description="Endonuclease/exonuclease/phosphatase" evidence="2">
    <location>
        <begin position="37"/>
        <end position="249"/>
    </location>
</feature>
<dbReference type="EMBL" id="CADIKB010000006">
    <property type="protein sequence ID" value="CAB3670397.1"/>
    <property type="molecule type" value="Genomic_DNA"/>
</dbReference>
<dbReference type="Pfam" id="PF03372">
    <property type="entry name" value="Exo_endo_phos"/>
    <property type="match status" value="1"/>
</dbReference>
<dbReference type="GO" id="GO:0006506">
    <property type="term" value="P:GPI anchor biosynthetic process"/>
    <property type="evidence" value="ECO:0007669"/>
    <property type="project" value="TreeGrafter"/>
</dbReference>
<dbReference type="Proteomes" id="UP000494249">
    <property type="component" value="Unassembled WGS sequence"/>
</dbReference>
<protein>
    <recommendedName>
        <fullName evidence="2">Endonuclease/exonuclease/phosphatase domain-containing protein</fullName>
    </recommendedName>
</protein>
<proteinExistence type="predicted"/>
<dbReference type="PANTHER" id="PTHR14859:SF15">
    <property type="entry name" value="ENDONUCLEASE_EXONUCLEASE_PHOSPHATASE DOMAIN-CONTAINING PROTEIN"/>
    <property type="match status" value="1"/>
</dbReference>
<evidence type="ECO:0000313" key="4">
    <source>
        <dbReference type="Proteomes" id="UP000494249"/>
    </source>
</evidence>
<dbReference type="InterPro" id="IPR005135">
    <property type="entry name" value="Endo/exonuclease/phosphatase"/>
</dbReference>
<dbReference type="PANTHER" id="PTHR14859">
    <property type="entry name" value="CALCOFLUOR WHITE HYPERSENSITIVE PROTEIN PRECURSOR"/>
    <property type="match status" value="1"/>
</dbReference>
<evidence type="ECO:0000313" key="3">
    <source>
        <dbReference type="EMBL" id="CAB3670397.1"/>
    </source>
</evidence>
<name>A0A6J5AIN1_9BURK</name>
<dbReference type="RefSeq" id="WP_035482388.1">
    <property type="nucleotide sequence ID" value="NZ_CADFGL010000007.1"/>
</dbReference>
<evidence type="ECO:0000256" key="1">
    <source>
        <dbReference type="SAM" id="MobiDB-lite"/>
    </source>
</evidence>
<dbReference type="AlphaFoldDB" id="A0A6J5AIN1"/>
<organism evidence="3 4">
    <name type="scientific">Paraburkholderia phenoliruptrix</name>
    <dbReference type="NCBI Taxonomy" id="252970"/>
    <lineage>
        <taxon>Bacteria</taxon>
        <taxon>Pseudomonadati</taxon>
        <taxon>Pseudomonadota</taxon>
        <taxon>Betaproteobacteria</taxon>
        <taxon>Burkholderiales</taxon>
        <taxon>Burkholderiaceae</taxon>
        <taxon>Paraburkholderia</taxon>
    </lineage>
</organism>
<reference evidence="3 4" key="1">
    <citation type="submission" date="2020-04" db="EMBL/GenBank/DDBJ databases">
        <authorList>
            <person name="De Canck E."/>
        </authorList>
    </citation>
    <scope>NUCLEOTIDE SEQUENCE [LARGE SCALE GENOMIC DNA]</scope>
    <source>
        <strain evidence="3 4">LMG 22037</strain>
    </source>
</reference>
<dbReference type="InterPro" id="IPR051916">
    <property type="entry name" value="GPI-anchor_lipid_remodeler"/>
</dbReference>
<gene>
    <name evidence="3" type="ORF">LMG22037_01932</name>
</gene>
<accession>A0A6J5AIN1</accession>
<sequence>MSGRANETPTLEEAQPAPRVHTYPAHASHTGEPLRIVTYNIHGAVGTDGRRSAARIAEVITALNADVVALQEVPLGGAASIDVLRELQDLTGMHAVPGPTLDGPDRRFGNAVLTNLPVRAVRTLDLSFGSREARGALDVDIDTGNGLMRIVATHLGLSARERRAQVRLLLEAFDTPDLPVILLGDLNEWFVWGWPLRALLTRFGRVAAPRTFPSRFPAFALDRVWVHPAARLVDIQVDRSGPARIASDHLPLVARVWR</sequence>
<dbReference type="InterPro" id="IPR036691">
    <property type="entry name" value="Endo/exonu/phosph_ase_sf"/>
</dbReference>
<dbReference type="GO" id="GO:0016020">
    <property type="term" value="C:membrane"/>
    <property type="evidence" value="ECO:0007669"/>
    <property type="project" value="GOC"/>
</dbReference>
<dbReference type="SUPFAM" id="SSF56219">
    <property type="entry name" value="DNase I-like"/>
    <property type="match status" value="1"/>
</dbReference>
<feature type="region of interest" description="Disordered" evidence="1">
    <location>
        <begin position="1"/>
        <end position="26"/>
    </location>
</feature>
<dbReference type="Gene3D" id="3.60.10.10">
    <property type="entry name" value="Endonuclease/exonuclease/phosphatase"/>
    <property type="match status" value="1"/>
</dbReference>